<name>A0A2T4U9B6_9BACI</name>
<accession>A0A2T4U9B6</accession>
<evidence type="ECO:0000313" key="1">
    <source>
        <dbReference type="EMBL" id="PTL39989.1"/>
    </source>
</evidence>
<keyword evidence="2" id="KW-1185">Reference proteome</keyword>
<protein>
    <submittedName>
        <fullName evidence="1">Uncharacterized protein</fullName>
    </submittedName>
</protein>
<dbReference type="AlphaFoldDB" id="A0A2T4U9B6"/>
<dbReference type="EMBL" id="PZJJ01000003">
    <property type="protein sequence ID" value="PTL39989.1"/>
    <property type="molecule type" value="Genomic_DNA"/>
</dbReference>
<sequence>MKIRQTGKYQGISKLLQQMGQLFLCCIEGQPLSQREVLYKSCFENKKKYSIFSMERLFGQAGSASLFLL</sequence>
<reference evidence="1 2" key="1">
    <citation type="submission" date="2018-03" db="EMBL/GenBank/DDBJ databases">
        <title>Alkalicoccus saliphilus sp. nov., isolated from a mineral pool.</title>
        <authorList>
            <person name="Zhao B."/>
        </authorList>
    </citation>
    <scope>NUCLEOTIDE SEQUENCE [LARGE SCALE GENOMIC DNA]</scope>
    <source>
        <strain evidence="1 2">6AG</strain>
    </source>
</reference>
<evidence type="ECO:0000313" key="2">
    <source>
        <dbReference type="Proteomes" id="UP000240509"/>
    </source>
</evidence>
<comment type="caution">
    <text evidence="1">The sequence shown here is derived from an EMBL/GenBank/DDBJ whole genome shotgun (WGS) entry which is preliminary data.</text>
</comment>
<organism evidence="1 2">
    <name type="scientific">Alkalicoccus saliphilus</name>
    <dbReference type="NCBI Taxonomy" id="200989"/>
    <lineage>
        <taxon>Bacteria</taxon>
        <taxon>Bacillati</taxon>
        <taxon>Bacillota</taxon>
        <taxon>Bacilli</taxon>
        <taxon>Bacillales</taxon>
        <taxon>Bacillaceae</taxon>
        <taxon>Alkalicoccus</taxon>
    </lineage>
</organism>
<dbReference type="Proteomes" id="UP000240509">
    <property type="component" value="Unassembled WGS sequence"/>
</dbReference>
<proteinExistence type="predicted"/>
<gene>
    <name evidence="1" type="ORF">C6Y45_03180</name>
</gene>